<protein>
    <submittedName>
        <fullName evidence="3">EndoU domain-containing protein</fullName>
    </submittedName>
</protein>
<feature type="region of interest" description="Disordered" evidence="1">
    <location>
        <begin position="97"/>
        <end position="120"/>
    </location>
</feature>
<organism evidence="3 4">
    <name type="scientific">Actinomyces israelii</name>
    <dbReference type="NCBI Taxonomy" id="1659"/>
    <lineage>
        <taxon>Bacteria</taxon>
        <taxon>Bacillati</taxon>
        <taxon>Actinomycetota</taxon>
        <taxon>Actinomycetes</taxon>
        <taxon>Actinomycetales</taxon>
        <taxon>Actinomycetaceae</taxon>
        <taxon>Actinomyces</taxon>
    </lineage>
</organism>
<dbReference type="Pfam" id="PF14436">
    <property type="entry name" value="EndoU_bacteria"/>
    <property type="match status" value="1"/>
</dbReference>
<feature type="non-terminal residue" evidence="3">
    <location>
        <position position="1"/>
    </location>
</feature>
<comment type="caution">
    <text evidence="3">The sequence shown here is derived from an EMBL/GenBank/DDBJ whole genome shotgun (WGS) entry which is preliminary data.</text>
</comment>
<evidence type="ECO:0000256" key="1">
    <source>
        <dbReference type="SAM" id="MobiDB-lite"/>
    </source>
</evidence>
<dbReference type="InterPro" id="IPR050708">
    <property type="entry name" value="T6SS_VgrG/RHS"/>
</dbReference>
<evidence type="ECO:0000259" key="2">
    <source>
        <dbReference type="Pfam" id="PF14436"/>
    </source>
</evidence>
<feature type="domain" description="Bacterial EndoU nuclease" evidence="2">
    <location>
        <begin position="468"/>
        <end position="564"/>
    </location>
</feature>
<dbReference type="Gene3D" id="2.180.10.10">
    <property type="entry name" value="RHS repeat-associated core"/>
    <property type="match status" value="2"/>
</dbReference>
<dbReference type="NCBIfam" id="TIGR03696">
    <property type="entry name" value="Rhs_assc_core"/>
    <property type="match status" value="1"/>
</dbReference>
<keyword evidence="4" id="KW-1185">Reference proteome</keyword>
<name>A0ABT4IEN4_9ACTO</name>
<dbReference type="InterPro" id="IPR006530">
    <property type="entry name" value="YD"/>
</dbReference>
<dbReference type="InterPro" id="IPR022385">
    <property type="entry name" value="Rhs_assc_core"/>
</dbReference>
<evidence type="ECO:0000313" key="4">
    <source>
        <dbReference type="Proteomes" id="UP001072034"/>
    </source>
</evidence>
<sequence length="582" mass="59719">AWDGAGRLVRAGTPEGEVSYTYDDAGQLTGVDGPGGRASYAYDVAGRLTAVERVGADGVSHREVLAYDAAGQLVSRTGEAGRTRYFYDAAGRRARESGPAGERTYSWAPTGHLVGVTGPDGDGVQRTASIERDALGLPVAVDGTAVSWDLAGPLPAPCSLGGEPVSLLPGAGAVGDVLVPTGARAVRSGLEADPWGLPALLARDGAAGVDVSGALRVGGLELLGARAYDPATMAFLSTDPLTHADAAPWAANPYSYAGNNPVALSDPLGLRPLTDDELNAYNDAHTGWHAAWSWVKDNKDYLIGGALVIAGGIAAATGFGGPLGMMLIGAGADMIIQRATTGSVNYIEVVVSGLLGAAGGAGGSALAGRLGLKGVWAAAASGAGAGALPGGTMGGYSYMSSPGPHTPAGFLQATATGTLEGGVTGGLGGAAGHGLTTLGRTALGRLRPTTPRLSQDCVNVVDAARTQHILYGDHGSPTNIQGHLWPGDPKKTPFPRDWSRDQIMHNISDIATNPATSWEQQTGPTGSLYTNAGKPSRFKADEWRNGIQIRVIYQPANAEVITGFRLKKPWYDRVWSWTKGEI</sequence>
<proteinExistence type="predicted"/>
<dbReference type="InterPro" id="IPR031325">
    <property type="entry name" value="RHS_repeat"/>
</dbReference>
<evidence type="ECO:0000313" key="3">
    <source>
        <dbReference type="EMBL" id="MCZ0859578.1"/>
    </source>
</evidence>
<dbReference type="Pfam" id="PF05593">
    <property type="entry name" value="RHS_repeat"/>
    <property type="match status" value="2"/>
</dbReference>
<dbReference type="RefSeq" id="WP_268918754.1">
    <property type="nucleotide sequence ID" value="NZ_JAPTMY010000067.1"/>
</dbReference>
<accession>A0ABT4IEN4</accession>
<gene>
    <name evidence="3" type="ORF">OHJ16_16225</name>
</gene>
<dbReference type="InterPro" id="IPR029501">
    <property type="entry name" value="EndoU_bac"/>
</dbReference>
<dbReference type="NCBIfam" id="TIGR01643">
    <property type="entry name" value="YD_repeat_2x"/>
    <property type="match status" value="3"/>
</dbReference>
<dbReference type="EMBL" id="JAPTMY010000067">
    <property type="protein sequence ID" value="MCZ0859578.1"/>
    <property type="molecule type" value="Genomic_DNA"/>
</dbReference>
<dbReference type="PANTHER" id="PTHR32305">
    <property type="match status" value="1"/>
</dbReference>
<dbReference type="Proteomes" id="UP001072034">
    <property type="component" value="Unassembled WGS sequence"/>
</dbReference>
<reference evidence="3" key="1">
    <citation type="submission" date="2022-10" db="EMBL/GenBank/DDBJ databases">
        <title>Genome sequence of Actinomyces israelii ATCC 10048.</title>
        <authorList>
            <person name="Watt R.M."/>
            <person name="Tong W.M."/>
        </authorList>
    </citation>
    <scope>NUCLEOTIDE SEQUENCE</scope>
    <source>
        <strain evidence="3">ATCC 10048</strain>
    </source>
</reference>
<dbReference type="PANTHER" id="PTHR32305:SF15">
    <property type="entry name" value="PROTEIN RHSA-RELATED"/>
    <property type="match status" value="1"/>
</dbReference>